<evidence type="ECO:0000313" key="12">
    <source>
        <dbReference type="Proteomes" id="UP000046393"/>
    </source>
</evidence>
<evidence type="ECO:0000256" key="7">
    <source>
        <dbReference type="ARBA" id="ARBA00023157"/>
    </source>
</evidence>
<dbReference type="Pfam" id="PF00001">
    <property type="entry name" value="7tm_1"/>
    <property type="match status" value="1"/>
</dbReference>
<dbReference type="PANTHER" id="PTHR24248">
    <property type="entry name" value="ADRENERGIC RECEPTOR-RELATED G-PROTEIN COUPLED RECEPTOR"/>
    <property type="match status" value="1"/>
</dbReference>
<dbReference type="GO" id="GO:0001591">
    <property type="term" value="F:dopamine neurotransmitter receptor activity, coupled via Gi/Go"/>
    <property type="evidence" value="ECO:0007669"/>
    <property type="project" value="TreeGrafter"/>
</dbReference>
<feature type="transmembrane region" description="Helical" evidence="10">
    <location>
        <begin position="12"/>
        <end position="34"/>
    </location>
</feature>
<dbReference type="AlphaFoldDB" id="A0A0N5AWV9"/>
<keyword evidence="7" id="KW-1015">Disulfide bond</keyword>
<sequence>MIRKERRATKTLGIVVGVFLLCWLPFFSMNILNAVFDFDLFFYCTWLGYMNSFMNPIIYTIFNAEFRRSFRIILHLDTLKKVPSNASFFR</sequence>
<evidence type="ECO:0000259" key="11">
    <source>
        <dbReference type="PROSITE" id="PS50262"/>
    </source>
</evidence>
<name>A0A0N5AWV9_9BILA</name>
<dbReference type="InterPro" id="IPR017452">
    <property type="entry name" value="GPCR_Rhodpsn_7TM"/>
</dbReference>
<dbReference type="PANTHER" id="PTHR24248:SF125">
    <property type="entry name" value="DOPAMINE D2-LIKE RECEPTOR"/>
    <property type="match status" value="1"/>
</dbReference>
<organism evidence="12 13">
    <name type="scientific">Syphacia muris</name>
    <dbReference type="NCBI Taxonomy" id="451379"/>
    <lineage>
        <taxon>Eukaryota</taxon>
        <taxon>Metazoa</taxon>
        <taxon>Ecdysozoa</taxon>
        <taxon>Nematoda</taxon>
        <taxon>Chromadorea</taxon>
        <taxon>Rhabditida</taxon>
        <taxon>Spirurina</taxon>
        <taxon>Oxyuridomorpha</taxon>
        <taxon>Oxyuroidea</taxon>
        <taxon>Oxyuridae</taxon>
        <taxon>Syphacia</taxon>
    </lineage>
</organism>
<dbReference type="GO" id="GO:0045202">
    <property type="term" value="C:synapse"/>
    <property type="evidence" value="ECO:0007669"/>
    <property type="project" value="GOC"/>
</dbReference>
<feature type="transmembrane region" description="Helical" evidence="10">
    <location>
        <begin position="40"/>
        <end position="62"/>
    </location>
</feature>
<evidence type="ECO:0000256" key="10">
    <source>
        <dbReference type="SAM" id="Phobius"/>
    </source>
</evidence>
<accession>A0A0N5AWV9</accession>
<dbReference type="SUPFAM" id="SSF81321">
    <property type="entry name" value="Family A G protein-coupled receptor-like"/>
    <property type="match status" value="1"/>
</dbReference>
<evidence type="ECO:0000256" key="3">
    <source>
        <dbReference type="ARBA" id="ARBA00022692"/>
    </source>
</evidence>
<dbReference type="GO" id="GO:0005886">
    <property type="term" value="C:plasma membrane"/>
    <property type="evidence" value="ECO:0007669"/>
    <property type="project" value="UniProtKB-SubCell"/>
</dbReference>
<reference evidence="13" key="1">
    <citation type="submission" date="2017-02" db="UniProtKB">
        <authorList>
            <consortium name="WormBaseParasite"/>
        </authorList>
    </citation>
    <scope>IDENTIFICATION</scope>
</reference>
<evidence type="ECO:0000256" key="8">
    <source>
        <dbReference type="ARBA" id="ARBA00023170"/>
    </source>
</evidence>
<protein>
    <submittedName>
        <fullName evidence="13">G_PROTEIN_RECEP_F1_2 domain-containing protein</fullName>
    </submittedName>
</protein>
<comment type="subcellular location">
    <subcellularLocation>
        <location evidence="1">Cell membrane</location>
        <topology evidence="1">Multi-pass membrane protein</topology>
    </subcellularLocation>
</comment>
<dbReference type="STRING" id="451379.A0A0N5AWV9"/>
<keyword evidence="6 10" id="KW-0472">Membrane</keyword>
<dbReference type="Proteomes" id="UP000046393">
    <property type="component" value="Unplaced"/>
</dbReference>
<proteinExistence type="predicted"/>
<evidence type="ECO:0000256" key="9">
    <source>
        <dbReference type="ARBA" id="ARBA00023224"/>
    </source>
</evidence>
<keyword evidence="2" id="KW-1003">Cell membrane</keyword>
<keyword evidence="12" id="KW-1185">Reference proteome</keyword>
<dbReference type="WBParaSite" id="SMUV_0000942301-mRNA-1">
    <property type="protein sequence ID" value="SMUV_0000942301-mRNA-1"/>
    <property type="gene ID" value="SMUV_0000942301"/>
</dbReference>
<evidence type="ECO:0000313" key="13">
    <source>
        <dbReference type="WBParaSite" id="SMUV_0000942301-mRNA-1"/>
    </source>
</evidence>
<keyword evidence="4 10" id="KW-1133">Transmembrane helix</keyword>
<keyword evidence="8" id="KW-0675">Receptor</keyword>
<keyword evidence="5" id="KW-0297">G-protein coupled receptor</keyword>
<keyword evidence="9" id="KW-0807">Transducer</keyword>
<evidence type="ECO:0000256" key="6">
    <source>
        <dbReference type="ARBA" id="ARBA00023136"/>
    </source>
</evidence>
<dbReference type="PROSITE" id="PS50262">
    <property type="entry name" value="G_PROTEIN_RECEP_F1_2"/>
    <property type="match status" value="1"/>
</dbReference>
<evidence type="ECO:0000256" key="4">
    <source>
        <dbReference type="ARBA" id="ARBA00022989"/>
    </source>
</evidence>
<keyword evidence="3 10" id="KW-0812">Transmembrane</keyword>
<evidence type="ECO:0000256" key="5">
    <source>
        <dbReference type="ARBA" id="ARBA00023040"/>
    </source>
</evidence>
<dbReference type="PRINTS" id="PR00237">
    <property type="entry name" value="GPCRRHODOPSN"/>
</dbReference>
<evidence type="ECO:0000256" key="2">
    <source>
        <dbReference type="ARBA" id="ARBA00022475"/>
    </source>
</evidence>
<dbReference type="Gene3D" id="1.20.1070.10">
    <property type="entry name" value="Rhodopsin 7-helix transmembrane proteins"/>
    <property type="match status" value="1"/>
</dbReference>
<dbReference type="InterPro" id="IPR000276">
    <property type="entry name" value="GPCR_Rhodpsn"/>
</dbReference>
<evidence type="ECO:0000256" key="1">
    <source>
        <dbReference type="ARBA" id="ARBA00004651"/>
    </source>
</evidence>
<dbReference type="GO" id="GO:0004930">
    <property type="term" value="F:G protein-coupled receptor activity"/>
    <property type="evidence" value="ECO:0007669"/>
    <property type="project" value="UniProtKB-KW"/>
</dbReference>
<feature type="domain" description="G-protein coupled receptors family 1 profile" evidence="11">
    <location>
        <begin position="1"/>
        <end position="59"/>
    </location>
</feature>